<feature type="transmembrane region" description="Helical" evidence="6">
    <location>
        <begin position="12"/>
        <end position="36"/>
    </location>
</feature>
<keyword evidence="2" id="KW-0145">Chemotaxis</keyword>
<feature type="domain" description="HAMP" evidence="8">
    <location>
        <begin position="197"/>
        <end position="250"/>
    </location>
</feature>
<dbReference type="GO" id="GO:0006935">
    <property type="term" value="P:chemotaxis"/>
    <property type="evidence" value="ECO:0007669"/>
    <property type="project" value="UniProtKB-KW"/>
</dbReference>
<sequence length="867" mass="90905">MTPQTTPAPLRSFGISILLKCLLILTAAILTVAGVLTYNADRNATTVALDGMRVLARDVTELTTGQLQGAVRFGKVDDIDATLRDLLAKHPDSIKSAIVVDKESSVIAQTGRSVDPDLRTLAETARQTTSLETTGDGFWVAYPIAATAEGTASGAIAIAWSPDTLLAELQAVRLHNLTISASVFLIVLIAAGLFFRLSLADPLKRVASRTSLMTAGDLVTEIKGQNRRDEIGLLSRELDTLRAQLHAAEAVTKDAYFKSAGFLGSSAALSMTDLDLKLTHHNAAFKSFIKATGPSLLKDKDVTSAKNLVGANLCEALNDDGAIKSMISKGNFPVLRDLRIDNLIIALSINPVKDDASQTIGYILEWEDVTVPGTNNAIIMSLEADQMRADFNSEGQLTFANQILKSALPSIESALGKIMLDQLIHPTSETVSLDQAASGKAVFDKFEVAHAGNTATVSGNVTPILDRDGRATGYVFLGKDITRAEAAKNEAMAIASAMEEARKAVVDSLSAALTALSQGDLSIRLSNAFDEDYEALRSHFNEPVLALDSAVSLVMDNSGAILGEAGNISSAADDLSLRTEQQAATLEQFAAALTQITASVASAADGASKASEVVTDARKNAEASGTVVREAVDAMGEIASSSEQISRIISVIDDIAFQTNLLALNAGVEAARAGDAGRGFAVVASEVRALAQRSSEAAREINTLISTSGNQVKRGVSLVDKAGTALNEIVTSVGDIEEHVTGIAASAREQSTGLEEINTAISQLDQVTQQNVAMFEETTAATHTLTAEANALVATTGRFRITGSAAAPRQQTPHKLDGARSASTGSPNPQSSQRQGAAPKAAPVKPKPGSVTDGSLAIADDDDWEDF</sequence>
<accession>A0A238IZP4</accession>
<evidence type="ECO:0000256" key="6">
    <source>
        <dbReference type="SAM" id="Phobius"/>
    </source>
</evidence>
<evidence type="ECO:0000313" key="9">
    <source>
        <dbReference type="EMBL" id="SMX23866.1"/>
    </source>
</evidence>
<dbReference type="Proteomes" id="UP000201838">
    <property type="component" value="Unassembled WGS sequence"/>
</dbReference>
<reference evidence="9 10" key="1">
    <citation type="submission" date="2017-05" db="EMBL/GenBank/DDBJ databases">
        <authorList>
            <person name="Song R."/>
            <person name="Chenine A.L."/>
            <person name="Ruprecht R.M."/>
        </authorList>
    </citation>
    <scope>NUCLEOTIDE SEQUENCE [LARGE SCALE GENOMIC DNA]</scope>
    <source>
        <strain evidence="9 10">CECT 8489</strain>
    </source>
</reference>
<dbReference type="AlphaFoldDB" id="A0A238IZP4"/>
<evidence type="ECO:0000259" key="8">
    <source>
        <dbReference type="PROSITE" id="PS50885"/>
    </source>
</evidence>
<comment type="similarity">
    <text evidence="3">Belongs to the methyl-accepting chemotaxis (MCP) protein family.</text>
</comment>
<dbReference type="SUPFAM" id="SSF58104">
    <property type="entry name" value="Methyl-accepting chemotaxis protein (MCP) signaling domain"/>
    <property type="match status" value="1"/>
</dbReference>
<evidence type="ECO:0000259" key="7">
    <source>
        <dbReference type="PROSITE" id="PS50111"/>
    </source>
</evidence>
<dbReference type="Gene3D" id="1.10.287.950">
    <property type="entry name" value="Methyl-accepting chemotaxis protein"/>
    <property type="match status" value="1"/>
</dbReference>
<dbReference type="GO" id="GO:0016020">
    <property type="term" value="C:membrane"/>
    <property type="evidence" value="ECO:0007669"/>
    <property type="project" value="UniProtKB-SubCell"/>
</dbReference>
<feature type="transmembrane region" description="Helical" evidence="6">
    <location>
        <begin position="177"/>
        <end position="199"/>
    </location>
</feature>
<dbReference type="SUPFAM" id="SSF158472">
    <property type="entry name" value="HAMP domain-like"/>
    <property type="match status" value="1"/>
</dbReference>
<dbReference type="InterPro" id="IPR004089">
    <property type="entry name" value="MCPsignal_dom"/>
</dbReference>
<feature type="domain" description="Methyl-accepting transducer" evidence="7">
    <location>
        <begin position="557"/>
        <end position="786"/>
    </location>
</feature>
<dbReference type="InterPro" id="IPR013656">
    <property type="entry name" value="PAS_4"/>
</dbReference>
<dbReference type="PANTHER" id="PTHR43531">
    <property type="entry name" value="PROTEIN ICFG"/>
    <property type="match status" value="1"/>
</dbReference>
<keyword evidence="6" id="KW-1133">Transmembrane helix</keyword>
<dbReference type="SMART" id="SM00283">
    <property type="entry name" value="MA"/>
    <property type="match status" value="1"/>
</dbReference>
<dbReference type="Gene3D" id="3.30.450.20">
    <property type="entry name" value="PAS domain"/>
    <property type="match status" value="2"/>
</dbReference>
<dbReference type="InterPro" id="IPR003660">
    <property type="entry name" value="HAMP_dom"/>
</dbReference>
<dbReference type="SMART" id="SM00304">
    <property type="entry name" value="HAMP"/>
    <property type="match status" value="2"/>
</dbReference>
<gene>
    <name evidence="9" type="primary">tap_1</name>
    <name evidence="9" type="ORF">BOA8489_01979</name>
</gene>
<dbReference type="PROSITE" id="PS50885">
    <property type="entry name" value="HAMP"/>
    <property type="match status" value="1"/>
</dbReference>
<dbReference type="Pfam" id="PF08448">
    <property type="entry name" value="PAS_4"/>
    <property type="match status" value="1"/>
</dbReference>
<dbReference type="Pfam" id="PF00672">
    <property type="entry name" value="HAMP"/>
    <property type="match status" value="1"/>
</dbReference>
<dbReference type="EMBL" id="FXXQ01000006">
    <property type="protein sequence ID" value="SMX23866.1"/>
    <property type="molecule type" value="Genomic_DNA"/>
</dbReference>
<dbReference type="PANTHER" id="PTHR43531:SF11">
    <property type="entry name" value="METHYL-ACCEPTING CHEMOTAXIS PROTEIN 3"/>
    <property type="match status" value="1"/>
</dbReference>
<comment type="subcellular location">
    <subcellularLocation>
        <location evidence="1">Membrane</location>
    </subcellularLocation>
</comment>
<evidence type="ECO:0000256" key="5">
    <source>
        <dbReference type="SAM" id="MobiDB-lite"/>
    </source>
</evidence>
<dbReference type="InterPro" id="IPR051310">
    <property type="entry name" value="MCP_chemotaxis"/>
</dbReference>
<keyword evidence="6" id="KW-0812">Transmembrane</keyword>
<evidence type="ECO:0000313" key="10">
    <source>
        <dbReference type="Proteomes" id="UP000201838"/>
    </source>
</evidence>
<dbReference type="CDD" id="cd06225">
    <property type="entry name" value="HAMP"/>
    <property type="match status" value="1"/>
</dbReference>
<dbReference type="RefSeq" id="WP_176440263.1">
    <property type="nucleotide sequence ID" value="NZ_FXXQ01000006.1"/>
</dbReference>
<dbReference type="PROSITE" id="PS50111">
    <property type="entry name" value="CHEMOTAXIS_TRANSDUC_2"/>
    <property type="match status" value="1"/>
</dbReference>
<feature type="compositionally biased region" description="Low complexity" evidence="5">
    <location>
        <begin position="837"/>
        <end position="848"/>
    </location>
</feature>
<dbReference type="Pfam" id="PF00015">
    <property type="entry name" value="MCPsignal"/>
    <property type="match status" value="1"/>
</dbReference>
<keyword evidence="10" id="KW-1185">Reference proteome</keyword>
<name>A0A238IZP4_9RHOB</name>
<evidence type="ECO:0000256" key="1">
    <source>
        <dbReference type="ARBA" id="ARBA00004370"/>
    </source>
</evidence>
<evidence type="ECO:0000256" key="3">
    <source>
        <dbReference type="ARBA" id="ARBA00029447"/>
    </source>
</evidence>
<dbReference type="Gene3D" id="6.10.340.10">
    <property type="match status" value="1"/>
</dbReference>
<dbReference type="CDD" id="cd11386">
    <property type="entry name" value="MCP_signal"/>
    <property type="match status" value="1"/>
</dbReference>
<protein>
    <submittedName>
        <fullName evidence="9">Methyl-accepting chemotaxis protein IV</fullName>
    </submittedName>
</protein>
<feature type="compositionally biased region" description="Polar residues" evidence="5">
    <location>
        <begin position="821"/>
        <end position="835"/>
    </location>
</feature>
<keyword evidence="4" id="KW-0807">Transducer</keyword>
<feature type="region of interest" description="Disordered" evidence="5">
    <location>
        <begin position="803"/>
        <end position="867"/>
    </location>
</feature>
<evidence type="ECO:0000256" key="4">
    <source>
        <dbReference type="PROSITE-ProRule" id="PRU00284"/>
    </source>
</evidence>
<proteinExistence type="inferred from homology"/>
<evidence type="ECO:0000256" key="2">
    <source>
        <dbReference type="ARBA" id="ARBA00022500"/>
    </source>
</evidence>
<dbReference type="FunFam" id="1.10.287.950:FF:000001">
    <property type="entry name" value="Methyl-accepting chemotaxis sensory transducer"/>
    <property type="match status" value="1"/>
</dbReference>
<keyword evidence="6" id="KW-0472">Membrane</keyword>
<organism evidence="9 10">
    <name type="scientific">Boseongicola aestuarii</name>
    <dbReference type="NCBI Taxonomy" id="1470561"/>
    <lineage>
        <taxon>Bacteria</taxon>
        <taxon>Pseudomonadati</taxon>
        <taxon>Pseudomonadota</taxon>
        <taxon>Alphaproteobacteria</taxon>
        <taxon>Rhodobacterales</taxon>
        <taxon>Paracoccaceae</taxon>
        <taxon>Boseongicola</taxon>
    </lineage>
</organism>
<dbReference type="GO" id="GO:0007165">
    <property type="term" value="P:signal transduction"/>
    <property type="evidence" value="ECO:0007669"/>
    <property type="project" value="UniProtKB-KW"/>
</dbReference>